<dbReference type="PROSITE" id="PS51257">
    <property type="entry name" value="PROKAR_LIPOPROTEIN"/>
    <property type="match status" value="1"/>
</dbReference>
<dbReference type="PANTHER" id="PTHR30036">
    <property type="entry name" value="D-XYLOSE-BINDING PERIPLASMIC PROTEIN"/>
    <property type="match status" value="1"/>
</dbReference>
<name>A0ABU8LS20_9MICO</name>
<sequence length="358" mass="37358">MNRVIRRIFAAVFGVLILGTLVGCVGSAAESPAGTIGLLLPEAGVSRYETSDRPVFEDVVAKRCPECDLLYANAGSSAARQQEQAEAMLARGVDVIVIDAVDTIAAESIVVEASRHGADVIAYDRFIDHPDVDIYVSFDSELIGRVQADAVVAALPSDTDEVPGLLLVHGSPTDPNAAALRAGVHQALEGANVEILGEFEAPAWSSTQAQEWVSGQLTQFPGRVDGIVAANDALAGGAIAALKAAGVDPVPPVSGQDGELSAIQRIVDGNQLMTVAKATDDQARTAAEIAVRLLRGEDPAAPSMILGIPSFVLAPTTVEQGDIERVIVQGRVHSLEAICTPDYADACVRVGLIDKEIQ</sequence>
<dbReference type="SUPFAM" id="SSF53822">
    <property type="entry name" value="Periplasmic binding protein-like I"/>
    <property type="match status" value="1"/>
</dbReference>
<keyword evidence="5" id="KW-1185">Reference proteome</keyword>
<evidence type="ECO:0000256" key="1">
    <source>
        <dbReference type="ARBA" id="ARBA00004196"/>
    </source>
</evidence>
<dbReference type="InterPro" id="IPR050555">
    <property type="entry name" value="Bact_Solute-Bind_Prot2"/>
</dbReference>
<dbReference type="Proteomes" id="UP001368654">
    <property type="component" value="Unassembled WGS sequence"/>
</dbReference>
<dbReference type="Gene3D" id="3.40.50.2300">
    <property type="match status" value="2"/>
</dbReference>
<dbReference type="PANTHER" id="PTHR30036:SF1">
    <property type="entry name" value="D-XYLOSE-BINDING PERIPLASMIC PROTEIN"/>
    <property type="match status" value="1"/>
</dbReference>
<protein>
    <submittedName>
        <fullName evidence="4">Substrate-binding domain-containing protein</fullName>
    </submittedName>
</protein>
<comment type="subcellular location">
    <subcellularLocation>
        <location evidence="1">Cell envelope</location>
    </subcellularLocation>
</comment>
<organism evidence="4 5">
    <name type="scientific">Microbacterium marmarense</name>
    <dbReference type="NCBI Taxonomy" id="3122051"/>
    <lineage>
        <taxon>Bacteria</taxon>
        <taxon>Bacillati</taxon>
        <taxon>Actinomycetota</taxon>
        <taxon>Actinomycetes</taxon>
        <taxon>Micrococcales</taxon>
        <taxon>Microbacteriaceae</taxon>
        <taxon>Microbacterium</taxon>
    </lineage>
</organism>
<dbReference type="RefSeq" id="WP_337337131.1">
    <property type="nucleotide sequence ID" value="NZ_JBBDGL010000001.1"/>
</dbReference>
<keyword evidence="2" id="KW-0732">Signal</keyword>
<reference evidence="4 5" key="1">
    <citation type="submission" date="2024-02" db="EMBL/GenBank/DDBJ databases">
        <authorList>
            <person name="Saticioglu I.B."/>
        </authorList>
    </citation>
    <scope>NUCLEOTIDE SEQUENCE [LARGE SCALE GENOMIC DNA]</scope>
    <source>
        <strain evidence="4 5">Mu-86</strain>
    </source>
</reference>
<feature type="domain" description="Periplasmic binding protein" evidence="3">
    <location>
        <begin position="36"/>
        <end position="297"/>
    </location>
</feature>
<gene>
    <name evidence="4" type="ORF">WDU96_03675</name>
</gene>
<proteinExistence type="predicted"/>
<dbReference type="Pfam" id="PF13407">
    <property type="entry name" value="Peripla_BP_4"/>
    <property type="match status" value="1"/>
</dbReference>
<accession>A0ABU8LS20</accession>
<evidence type="ECO:0000259" key="3">
    <source>
        <dbReference type="Pfam" id="PF13407"/>
    </source>
</evidence>
<dbReference type="EMBL" id="JBBDGL010000001">
    <property type="protein sequence ID" value="MEJ1154698.1"/>
    <property type="molecule type" value="Genomic_DNA"/>
</dbReference>
<evidence type="ECO:0000256" key="2">
    <source>
        <dbReference type="ARBA" id="ARBA00022729"/>
    </source>
</evidence>
<evidence type="ECO:0000313" key="5">
    <source>
        <dbReference type="Proteomes" id="UP001368654"/>
    </source>
</evidence>
<evidence type="ECO:0000313" key="4">
    <source>
        <dbReference type="EMBL" id="MEJ1154698.1"/>
    </source>
</evidence>
<dbReference type="InterPro" id="IPR025997">
    <property type="entry name" value="SBP_2_dom"/>
</dbReference>
<dbReference type="InterPro" id="IPR028082">
    <property type="entry name" value="Peripla_BP_I"/>
</dbReference>
<comment type="caution">
    <text evidence="4">The sequence shown here is derived from an EMBL/GenBank/DDBJ whole genome shotgun (WGS) entry which is preliminary data.</text>
</comment>